<gene>
    <name evidence="2" type="ORF">BWY41_01212</name>
</gene>
<comment type="caution">
    <text evidence="2">The sequence shown here is derived from an EMBL/GenBank/DDBJ whole genome shotgun (WGS) entry which is preliminary data.</text>
</comment>
<protein>
    <submittedName>
        <fullName evidence="2">Amidohydrolase</fullName>
    </submittedName>
</protein>
<name>A0A1V5STP6_9BACT</name>
<dbReference type="Gene3D" id="3.20.20.140">
    <property type="entry name" value="Metal-dependent hydrolases"/>
    <property type="match status" value="1"/>
</dbReference>
<dbReference type="Pfam" id="PF04909">
    <property type="entry name" value="Amidohydro_2"/>
    <property type="match status" value="1"/>
</dbReference>
<accession>A0A1V5STP6</accession>
<dbReference type="GO" id="GO:0016787">
    <property type="term" value="F:hydrolase activity"/>
    <property type="evidence" value="ECO:0007669"/>
    <property type="project" value="UniProtKB-KW"/>
</dbReference>
<dbReference type="Proteomes" id="UP000485569">
    <property type="component" value="Unassembled WGS sequence"/>
</dbReference>
<feature type="domain" description="Amidohydrolase-related" evidence="1">
    <location>
        <begin position="250"/>
        <end position="362"/>
    </location>
</feature>
<dbReference type="InterPro" id="IPR032466">
    <property type="entry name" value="Metal_Hydrolase"/>
</dbReference>
<dbReference type="InterPro" id="IPR006680">
    <property type="entry name" value="Amidohydro-rel"/>
</dbReference>
<dbReference type="PANTHER" id="PTHR43383">
    <property type="entry name" value="NODULIN 6"/>
    <property type="match status" value="1"/>
</dbReference>
<dbReference type="SUPFAM" id="SSF51556">
    <property type="entry name" value="Metallo-dependent hydrolases"/>
    <property type="match status" value="1"/>
</dbReference>
<reference evidence="2" key="1">
    <citation type="submission" date="2017-02" db="EMBL/GenBank/DDBJ databases">
        <title>Delving into the versatile metabolic prowess of the omnipresent phylum Bacteroidetes.</title>
        <authorList>
            <person name="Nobu M.K."/>
            <person name="Mei R."/>
            <person name="Narihiro T."/>
            <person name="Kuroda K."/>
            <person name="Liu W.-T."/>
        </authorList>
    </citation>
    <scope>NUCLEOTIDE SEQUENCE</scope>
    <source>
        <strain evidence="2">ADurb.Bin276</strain>
    </source>
</reference>
<proteinExistence type="predicted"/>
<keyword evidence="2" id="KW-0378">Hydrolase</keyword>
<dbReference type="EMBL" id="MWBQ01000085">
    <property type="protein sequence ID" value="OQA57887.1"/>
    <property type="molecule type" value="Genomic_DNA"/>
</dbReference>
<sequence>MSFYEDLFNQLLIWKKIDTHEHFLPQNTYQDHPDILLAILRESYLPWIVYGARDHNTITVTREGLLQGMKKIPASAFLRYIIEAFQYMYGFSDDEINQDNWEQLSQLIRESYSKKNMLDYWIFDKFNVEKVVHDRYWKLGEFDIDQSHYFAVFRIDPLFCGYSKEKLNHDRMNPHIEAAKQGIHIETFDEYLAYIDHLFKKAVAEGIGTMKCAVAYDRTLRFEKVKKEQAEKAFYKKDGTELSSEVRDFQDYVFYYCLQKAADHHLPIQIHTGPGKAFETAASHLGNIFEEFHDLKISLFHGSFPWVGEPGAMSLFYPNLYLDLVWLPVMSPSYAVMALSEWIETAGGARIMMGGDSWNAEGAVGSLLYNLKTIARVLAEKVEKKYLSRSSAEQIGKMILYDNPKEFLSR</sequence>
<organism evidence="2">
    <name type="scientific">Candidatus Atribacter allofermentans</name>
    <dbReference type="NCBI Taxonomy" id="1852833"/>
    <lineage>
        <taxon>Bacteria</taxon>
        <taxon>Pseudomonadati</taxon>
        <taxon>Atribacterota</taxon>
        <taxon>Atribacteria</taxon>
        <taxon>Atribacterales</taxon>
        <taxon>Atribacteraceae</taxon>
        <taxon>Atribacter</taxon>
    </lineage>
</organism>
<dbReference type="PANTHER" id="PTHR43383:SF2">
    <property type="entry name" value="AMIDOHYDROLASE 2 FAMILY PROTEIN"/>
    <property type="match status" value="1"/>
</dbReference>
<evidence type="ECO:0000259" key="1">
    <source>
        <dbReference type="Pfam" id="PF04909"/>
    </source>
</evidence>
<dbReference type="AlphaFoldDB" id="A0A1V5STP6"/>
<evidence type="ECO:0000313" key="2">
    <source>
        <dbReference type="EMBL" id="OQA57887.1"/>
    </source>
</evidence>